<proteinExistence type="predicted"/>
<name>A0A0F9BIH7_9ZZZZ</name>
<keyword evidence="1" id="KW-1133">Transmembrane helix</keyword>
<dbReference type="AlphaFoldDB" id="A0A0F9BIH7"/>
<feature type="transmembrane region" description="Helical" evidence="1">
    <location>
        <begin position="46"/>
        <end position="66"/>
    </location>
</feature>
<organism evidence="2">
    <name type="scientific">marine sediment metagenome</name>
    <dbReference type="NCBI Taxonomy" id="412755"/>
    <lineage>
        <taxon>unclassified sequences</taxon>
        <taxon>metagenomes</taxon>
        <taxon>ecological metagenomes</taxon>
    </lineage>
</organism>
<comment type="caution">
    <text evidence="2">The sequence shown here is derived from an EMBL/GenBank/DDBJ whole genome shotgun (WGS) entry which is preliminary data.</text>
</comment>
<dbReference type="EMBL" id="LAZR01051875">
    <property type="protein sequence ID" value="KKK84221.1"/>
    <property type="molecule type" value="Genomic_DNA"/>
</dbReference>
<evidence type="ECO:0000313" key="2">
    <source>
        <dbReference type="EMBL" id="KKK84221.1"/>
    </source>
</evidence>
<keyword evidence="1" id="KW-0812">Transmembrane</keyword>
<accession>A0A0F9BIH7</accession>
<sequence>MGGGRCQVLEDCRKDLECYVRSLGNVSTSPGALAGWGVSGILLGDHLSSAFFFLFIGVLSVAVSSWRVEEAWRSIAEAKQQVRKYEGMAKGTHWM</sequence>
<reference evidence="2" key="1">
    <citation type="journal article" date="2015" name="Nature">
        <title>Complex archaea that bridge the gap between prokaryotes and eukaryotes.</title>
        <authorList>
            <person name="Spang A."/>
            <person name="Saw J.H."/>
            <person name="Jorgensen S.L."/>
            <person name="Zaremba-Niedzwiedzka K."/>
            <person name="Martijn J."/>
            <person name="Lind A.E."/>
            <person name="van Eijk R."/>
            <person name="Schleper C."/>
            <person name="Guy L."/>
            <person name="Ettema T.J."/>
        </authorList>
    </citation>
    <scope>NUCLEOTIDE SEQUENCE</scope>
</reference>
<gene>
    <name evidence="2" type="ORF">LCGC14_2785530</name>
</gene>
<protein>
    <submittedName>
        <fullName evidence="2">Uncharacterized protein</fullName>
    </submittedName>
</protein>
<evidence type="ECO:0000256" key="1">
    <source>
        <dbReference type="SAM" id="Phobius"/>
    </source>
</evidence>
<keyword evidence="1" id="KW-0472">Membrane</keyword>